<dbReference type="Pfam" id="PF02656">
    <property type="entry name" value="DUF202"/>
    <property type="match status" value="1"/>
</dbReference>
<dbReference type="InterPro" id="IPR003807">
    <property type="entry name" value="DUF202"/>
</dbReference>
<comment type="subcellular location">
    <subcellularLocation>
        <location evidence="1">Endomembrane system</location>
        <topology evidence="1">Multi-pass membrane protein</topology>
    </subcellularLocation>
</comment>
<sequence length="109" mass="11218">MPADSSRDTGLQPERTTLSWTRTAAGLLLNAMLNLRSGYVHDAVPLLVLSGALVVAAAAVSGFGCVRRRQLARRGPAALADPLAMRVVTAATLLATGTGLASVLVGHWG</sequence>
<protein>
    <recommendedName>
        <fullName evidence="6">DUF202 domain-containing protein</fullName>
    </recommendedName>
</protein>
<dbReference type="RefSeq" id="WP_058643642.1">
    <property type="nucleotide sequence ID" value="NZ_LDSL01000134.1"/>
</dbReference>
<reference evidence="7 8" key="1">
    <citation type="journal article" date="2016" name="Front. Microbiol.">
        <title>Genomic Resource of Rice Seed Associated Bacteria.</title>
        <authorList>
            <person name="Midha S."/>
            <person name="Bansal K."/>
            <person name="Sharma S."/>
            <person name="Kumar N."/>
            <person name="Patil P.P."/>
            <person name="Chaudhry V."/>
            <person name="Patil P.B."/>
        </authorList>
    </citation>
    <scope>NUCLEOTIDE SEQUENCE [LARGE SCALE GENOMIC DNA]</scope>
    <source>
        <strain evidence="7 8">NS331</strain>
    </source>
</reference>
<gene>
    <name evidence="7" type="ORF">NS331_19670</name>
</gene>
<feature type="domain" description="DUF202" evidence="6">
    <location>
        <begin position="8"/>
        <end position="73"/>
    </location>
</feature>
<proteinExistence type="predicted"/>
<dbReference type="AlphaFoldDB" id="A0A147GNS4"/>
<evidence type="ECO:0000313" key="7">
    <source>
        <dbReference type="EMBL" id="KTT15777.1"/>
    </source>
</evidence>
<keyword evidence="8" id="KW-1185">Reference proteome</keyword>
<keyword evidence="2 5" id="KW-0812">Transmembrane</keyword>
<keyword evidence="3 5" id="KW-1133">Transmembrane helix</keyword>
<dbReference type="EMBL" id="LDSL01000134">
    <property type="protein sequence ID" value="KTT15777.1"/>
    <property type="molecule type" value="Genomic_DNA"/>
</dbReference>
<dbReference type="GO" id="GO:0012505">
    <property type="term" value="C:endomembrane system"/>
    <property type="evidence" value="ECO:0007669"/>
    <property type="project" value="UniProtKB-SubCell"/>
</dbReference>
<accession>A0A147GNS4</accession>
<evidence type="ECO:0000256" key="2">
    <source>
        <dbReference type="ARBA" id="ARBA00022692"/>
    </source>
</evidence>
<evidence type="ECO:0000256" key="3">
    <source>
        <dbReference type="ARBA" id="ARBA00022989"/>
    </source>
</evidence>
<evidence type="ECO:0000313" key="8">
    <source>
        <dbReference type="Proteomes" id="UP000072741"/>
    </source>
</evidence>
<comment type="caution">
    <text evidence="7">The sequence shown here is derived from an EMBL/GenBank/DDBJ whole genome shotgun (WGS) entry which is preliminary data.</text>
</comment>
<feature type="transmembrane region" description="Helical" evidence="5">
    <location>
        <begin position="43"/>
        <end position="66"/>
    </location>
</feature>
<evidence type="ECO:0000256" key="1">
    <source>
        <dbReference type="ARBA" id="ARBA00004127"/>
    </source>
</evidence>
<evidence type="ECO:0000256" key="4">
    <source>
        <dbReference type="ARBA" id="ARBA00023136"/>
    </source>
</evidence>
<organism evidence="7 8">
    <name type="scientific">Pseudacidovorax intermedius</name>
    <dbReference type="NCBI Taxonomy" id="433924"/>
    <lineage>
        <taxon>Bacteria</taxon>
        <taxon>Pseudomonadati</taxon>
        <taxon>Pseudomonadota</taxon>
        <taxon>Betaproteobacteria</taxon>
        <taxon>Burkholderiales</taxon>
        <taxon>Comamonadaceae</taxon>
        <taxon>Pseudacidovorax</taxon>
    </lineage>
</organism>
<evidence type="ECO:0000256" key="5">
    <source>
        <dbReference type="SAM" id="Phobius"/>
    </source>
</evidence>
<name>A0A147GNS4_9BURK</name>
<feature type="transmembrane region" description="Helical" evidence="5">
    <location>
        <begin position="87"/>
        <end position="108"/>
    </location>
</feature>
<keyword evidence="4 5" id="KW-0472">Membrane</keyword>
<dbReference type="Proteomes" id="UP000072741">
    <property type="component" value="Unassembled WGS sequence"/>
</dbReference>
<evidence type="ECO:0000259" key="6">
    <source>
        <dbReference type="Pfam" id="PF02656"/>
    </source>
</evidence>